<dbReference type="GO" id="GO:0006508">
    <property type="term" value="P:proteolysis"/>
    <property type="evidence" value="ECO:0007669"/>
    <property type="project" value="InterPro"/>
</dbReference>
<dbReference type="InterPro" id="IPR001254">
    <property type="entry name" value="Trypsin_dom"/>
</dbReference>
<dbReference type="AlphaFoldDB" id="A0A8K0CK64"/>
<dbReference type="InterPro" id="IPR009003">
    <property type="entry name" value="Peptidase_S1_PA"/>
</dbReference>
<organism evidence="4 5">
    <name type="scientific">Ignelater luminosus</name>
    <name type="common">Cucubano</name>
    <name type="synonym">Pyrophorus luminosus</name>
    <dbReference type="NCBI Taxonomy" id="2038154"/>
    <lineage>
        <taxon>Eukaryota</taxon>
        <taxon>Metazoa</taxon>
        <taxon>Ecdysozoa</taxon>
        <taxon>Arthropoda</taxon>
        <taxon>Hexapoda</taxon>
        <taxon>Insecta</taxon>
        <taxon>Pterygota</taxon>
        <taxon>Neoptera</taxon>
        <taxon>Endopterygota</taxon>
        <taxon>Coleoptera</taxon>
        <taxon>Polyphaga</taxon>
        <taxon>Elateriformia</taxon>
        <taxon>Elateroidea</taxon>
        <taxon>Elateridae</taxon>
        <taxon>Agrypninae</taxon>
        <taxon>Pyrophorini</taxon>
        <taxon>Ignelater</taxon>
    </lineage>
</organism>
<dbReference type="PROSITE" id="PS00135">
    <property type="entry name" value="TRYPSIN_SER"/>
    <property type="match status" value="1"/>
</dbReference>
<feature type="non-terminal residue" evidence="4">
    <location>
        <position position="1"/>
    </location>
</feature>
<protein>
    <recommendedName>
        <fullName evidence="3">Peptidase S1 domain-containing protein</fullName>
    </recommendedName>
</protein>
<evidence type="ECO:0000313" key="5">
    <source>
        <dbReference type="Proteomes" id="UP000801492"/>
    </source>
</evidence>
<name>A0A8K0CK64_IGNLU</name>
<sequence length="102" mass="11195">NAKSKVKLAASVPFISNQDCCRTLPNIEVAANQICAGGDLEKNACQGDSGGPLMRQYLDKIADRMQWYLEGISSLGEECGSMGVYTRVGRYTSWILKTIEMK</sequence>
<dbReference type="Proteomes" id="UP000801492">
    <property type="component" value="Unassembled WGS sequence"/>
</dbReference>
<evidence type="ECO:0000313" key="4">
    <source>
        <dbReference type="EMBL" id="KAF2886571.1"/>
    </source>
</evidence>
<dbReference type="Gene3D" id="2.40.10.10">
    <property type="entry name" value="Trypsin-like serine proteases"/>
    <property type="match status" value="1"/>
</dbReference>
<dbReference type="SUPFAM" id="SSF50494">
    <property type="entry name" value="Trypsin-like serine proteases"/>
    <property type="match status" value="1"/>
</dbReference>
<comment type="caution">
    <text evidence="4">The sequence shown here is derived from an EMBL/GenBank/DDBJ whole genome shotgun (WGS) entry which is preliminary data.</text>
</comment>
<dbReference type="EMBL" id="VTPC01087258">
    <property type="protein sequence ID" value="KAF2886571.1"/>
    <property type="molecule type" value="Genomic_DNA"/>
</dbReference>
<dbReference type="Pfam" id="PF00089">
    <property type="entry name" value="Trypsin"/>
    <property type="match status" value="1"/>
</dbReference>
<dbReference type="GO" id="GO:0004252">
    <property type="term" value="F:serine-type endopeptidase activity"/>
    <property type="evidence" value="ECO:0007669"/>
    <property type="project" value="InterPro"/>
</dbReference>
<keyword evidence="1" id="KW-1015">Disulfide bond</keyword>
<dbReference type="InterPro" id="IPR033116">
    <property type="entry name" value="TRYPSIN_SER"/>
</dbReference>
<keyword evidence="5" id="KW-1185">Reference proteome</keyword>
<feature type="domain" description="Peptidase S1" evidence="3">
    <location>
        <begin position="1"/>
        <end position="100"/>
    </location>
</feature>
<evidence type="ECO:0000259" key="3">
    <source>
        <dbReference type="PROSITE" id="PS50240"/>
    </source>
</evidence>
<dbReference type="PANTHER" id="PTHR24256">
    <property type="entry name" value="TRYPTASE-RELATED"/>
    <property type="match status" value="1"/>
</dbReference>
<evidence type="ECO:0000256" key="1">
    <source>
        <dbReference type="ARBA" id="ARBA00023157"/>
    </source>
</evidence>
<dbReference type="PROSITE" id="PS50240">
    <property type="entry name" value="TRYPSIN_DOM"/>
    <property type="match status" value="1"/>
</dbReference>
<reference evidence="4" key="1">
    <citation type="submission" date="2019-08" db="EMBL/GenBank/DDBJ databases">
        <title>The genome of the North American firefly Photinus pyralis.</title>
        <authorList>
            <consortium name="Photinus pyralis genome working group"/>
            <person name="Fallon T.R."/>
            <person name="Sander Lower S.E."/>
            <person name="Weng J.-K."/>
        </authorList>
    </citation>
    <scope>NUCLEOTIDE SEQUENCE</scope>
    <source>
        <strain evidence="4">TRF0915ILg1</strain>
        <tissue evidence="4">Whole body</tissue>
    </source>
</reference>
<proteinExistence type="inferred from homology"/>
<dbReference type="InterPro" id="IPR051487">
    <property type="entry name" value="Ser/Thr_Proteases_Immune/Dev"/>
</dbReference>
<comment type="similarity">
    <text evidence="2">Belongs to the peptidase S1 family. CLIP subfamily.</text>
</comment>
<evidence type="ECO:0000256" key="2">
    <source>
        <dbReference type="ARBA" id="ARBA00024195"/>
    </source>
</evidence>
<accession>A0A8K0CK64</accession>
<gene>
    <name evidence="4" type="ORF">ILUMI_19602</name>
</gene>
<dbReference type="InterPro" id="IPR043504">
    <property type="entry name" value="Peptidase_S1_PA_chymotrypsin"/>
</dbReference>
<dbReference type="OrthoDB" id="8114044at2759"/>